<dbReference type="EMBL" id="FNJI01000001">
    <property type="protein sequence ID" value="SDO34652.1"/>
    <property type="molecule type" value="Genomic_DNA"/>
</dbReference>
<comment type="similarity">
    <text evidence="1">Belongs to the arylamine N-acetyltransferase family.</text>
</comment>
<proteinExistence type="inferred from homology"/>
<reference evidence="2 3" key="1">
    <citation type="submission" date="2016-10" db="EMBL/GenBank/DDBJ databases">
        <authorList>
            <person name="de Groot N.N."/>
        </authorList>
    </citation>
    <scope>NUCLEOTIDE SEQUENCE [LARGE SCALE GENOMIC DNA]</scope>
    <source>
        <strain evidence="2 3">DSM 12130</strain>
    </source>
</reference>
<protein>
    <submittedName>
        <fullName evidence="2">N-acetyltransferase</fullName>
    </submittedName>
</protein>
<evidence type="ECO:0000256" key="1">
    <source>
        <dbReference type="ARBA" id="ARBA00006547"/>
    </source>
</evidence>
<name>A0A1H0ITG6_9BACT</name>
<dbReference type="RefSeq" id="WP_092218567.1">
    <property type="nucleotide sequence ID" value="NZ_FNJI01000001.1"/>
</dbReference>
<accession>A0A1H0ITG6</accession>
<evidence type="ECO:0000313" key="3">
    <source>
        <dbReference type="Proteomes" id="UP000199073"/>
    </source>
</evidence>
<dbReference type="InterPro" id="IPR053710">
    <property type="entry name" value="Arylamine_NAT_domain_sf"/>
</dbReference>
<dbReference type="SUPFAM" id="SSF54001">
    <property type="entry name" value="Cysteine proteinases"/>
    <property type="match status" value="1"/>
</dbReference>
<keyword evidence="3" id="KW-1185">Reference proteome</keyword>
<sequence>MNSKLSQQLTKHILARLGFSHPPPATLAGLTALYSSWCNHIPFDNIHKLIHLANDDPSPLPGANPEEFFKNWLSHGTGGLCWAGNEALFRLLDTLGFSVKRGLATMLISDNEPSNHGTVIALFNASLYLVDASMLHDRPVLLGARPQTFFGNKPWKLTCEIHNGKHHLRTRMLHMPQGCTCRIDKIGVDGDDFIRCNEFTRHRSPFNRSLYLRINRNDSVTGLAFGKKITIGPDQSITESPCSTKEQLEFLVYQIGISKRILTHLL</sequence>
<dbReference type="InterPro" id="IPR001447">
    <property type="entry name" value="Arylamine_N-AcTrfase"/>
</dbReference>
<organism evidence="2 3">
    <name type="scientific">Desulforhopalus singaporensis</name>
    <dbReference type="NCBI Taxonomy" id="91360"/>
    <lineage>
        <taxon>Bacteria</taxon>
        <taxon>Pseudomonadati</taxon>
        <taxon>Thermodesulfobacteriota</taxon>
        <taxon>Desulfobulbia</taxon>
        <taxon>Desulfobulbales</taxon>
        <taxon>Desulfocapsaceae</taxon>
        <taxon>Desulforhopalus</taxon>
    </lineage>
</organism>
<keyword evidence="2" id="KW-0808">Transferase</keyword>
<dbReference type="Gene3D" id="3.30.2140.20">
    <property type="match status" value="1"/>
</dbReference>
<dbReference type="OrthoDB" id="1429351at2"/>
<dbReference type="GO" id="GO:0016407">
    <property type="term" value="F:acetyltransferase activity"/>
    <property type="evidence" value="ECO:0007669"/>
    <property type="project" value="InterPro"/>
</dbReference>
<dbReference type="InterPro" id="IPR038765">
    <property type="entry name" value="Papain-like_cys_pep_sf"/>
</dbReference>
<dbReference type="AlphaFoldDB" id="A0A1H0ITG6"/>
<dbReference type="Proteomes" id="UP000199073">
    <property type="component" value="Unassembled WGS sequence"/>
</dbReference>
<evidence type="ECO:0000313" key="2">
    <source>
        <dbReference type="EMBL" id="SDO34652.1"/>
    </source>
</evidence>
<dbReference type="Pfam" id="PF00797">
    <property type="entry name" value="Acetyltransf_2"/>
    <property type="match status" value="1"/>
</dbReference>
<gene>
    <name evidence="2" type="ORF">SAMN05660330_00015</name>
</gene>